<keyword evidence="6" id="KW-1185">Reference proteome</keyword>
<feature type="coiled-coil region" evidence="2">
    <location>
        <begin position="43"/>
        <end position="70"/>
    </location>
</feature>
<dbReference type="Gene3D" id="1.20.920.60">
    <property type="match status" value="1"/>
</dbReference>
<sequence>MKMDETSIDTVQDQYLTQMPDYLRPVSRSIKTKWSKLHGDIQMSKLLTKRAEKKIENEKTREEAMQMARKIPMELLARDWLRETRAGAETRAYLVDRILPTLIMGLEKLLREVERRGLSIEDAPPEREFNPINYIAQYLMRNNPRYSNFSEASPYIRGLRQVNENLKKQLFDMEENRLAKVKAEARKRRELREREEMQRIAETRRRQGSLNVQYEDWTSISEGRLQLSVIQNALRSFAEITDHVADENSNVKAIAQALIRSLQTTDDTGKTLEKEDFVSLVDSLSKELDPEEFEKLLTHLKHCANAHSLQNRKERRRDMLTQLFFSCDHTLIGLIDRHRILNLFEMFWDKAKGNTKNVIRNPRKWPVVEVEEAVAADSECDNEEEFDTIHATGGVSELGTEVKDGEETRTSPNLDEKTDEGKLSIEGEEQVEKLEDKTEENDKEETKADKEQEEIVSEEAKPNVEGEEETKQPDKENKEPTIELTAELEKESAKKAEEEVNEKEEKEEKEEKDEKEKSDIKNEEGEQVDQEEKKDSQKEEKEGNEDEEERPLSQNAIEEAEIKALMEKEMMKPPMTQQSKVSFAEGTTFVRERTLITSQGTRSQSQASAFDENQLNVSQFVHLTETFIGDEAESVIFNNLVRFVREGYVETEDERMQRLVKARREALSAKRRLMLNSLFEMWDNDASGFIDLEEVCTIMNKYKNGMEEEAIEKAKKEIKTKNKVHDQRLSKREFRDLLHRVVHYMSGEDTFDLLVEFLISSVERTYTERVRGEARKKWLKQIVTAAETSGASMQPIYKTLFQALYKDAETHGGGKLISAYVAMLERNIIAPSRGPHLLRYVSATSEDAPYVLGKVLYPDMKGISFASVESGKPIHVPKVSNHGNIQFWNNDRPEDEREGSFIVVPLKDNKKRVFGILGIDTLSDPHSRAIFISHEIQFFQGAAKSFSISYHHVDVREKTLRISESAISWILRRCPHVKDVTVYMVEPEQKTNEYVLRKMIVTDNKGTAHLLSTPPKLHRKDNLFRDYLFNCVDNSESVSADAYGERHLAFPLRDEQGMTVVLLDMVIGELKALPKLENKEVMKMLKLLQMAYNEISRSSEVNDVEVLFDKLMLADLKENVAKLDAQAYAELKSYKEPPEIIHQIIKAVLTVFYPQPAIESQFNNWNGCKQYLNQQLGNRILHYDPTQDPSDDIPIELIYGYLNAVPHGTVAKNGSIPAQYLYNWVFVCVSLIEHQHKMKEGKSTHVMDVGQTSTTATTE</sequence>
<evidence type="ECO:0000256" key="1">
    <source>
        <dbReference type="ARBA" id="ARBA00022837"/>
    </source>
</evidence>
<protein>
    <submittedName>
        <fullName evidence="5">DgyrCDS14192</fullName>
    </submittedName>
</protein>
<feature type="region of interest" description="Disordered" evidence="3">
    <location>
        <begin position="390"/>
        <end position="556"/>
    </location>
</feature>
<dbReference type="PROSITE" id="PS00018">
    <property type="entry name" value="EF_HAND_1"/>
    <property type="match status" value="1"/>
</dbReference>
<evidence type="ECO:0000259" key="4">
    <source>
        <dbReference type="PROSITE" id="PS50222"/>
    </source>
</evidence>
<name>A0A7I8WCX3_9ANNE</name>
<dbReference type="Gene3D" id="3.30.450.40">
    <property type="match status" value="1"/>
</dbReference>
<dbReference type="Gene3D" id="1.20.890.10">
    <property type="entry name" value="cAMP-dependent protein kinase regulatory subunit, dimerization-anchoring domain"/>
    <property type="match status" value="1"/>
</dbReference>
<dbReference type="InterPro" id="IPR029016">
    <property type="entry name" value="GAF-like_dom_sf"/>
</dbReference>
<keyword evidence="2" id="KW-0175">Coiled coil</keyword>
<dbReference type="SUPFAM" id="SSF55781">
    <property type="entry name" value="GAF domain-like"/>
    <property type="match status" value="1"/>
</dbReference>
<reference evidence="5 6" key="1">
    <citation type="submission" date="2020-08" db="EMBL/GenBank/DDBJ databases">
        <authorList>
            <person name="Hejnol A."/>
        </authorList>
    </citation>
    <scope>NUCLEOTIDE SEQUENCE [LARGE SCALE GENOMIC DNA]</scope>
</reference>
<dbReference type="Proteomes" id="UP000549394">
    <property type="component" value="Unassembled WGS sequence"/>
</dbReference>
<dbReference type="PANTHER" id="PTHR46788">
    <property type="entry name" value="EF-HAND CALCIUM-BINDING DOMAIN-CONTAINING PROTEIN 5"/>
    <property type="match status" value="1"/>
</dbReference>
<dbReference type="OrthoDB" id="199400at2759"/>
<feature type="coiled-coil region" evidence="2">
    <location>
        <begin position="156"/>
        <end position="200"/>
    </location>
</feature>
<accession>A0A7I8WCX3</accession>
<feature type="domain" description="EF-hand" evidence="4">
    <location>
        <begin position="670"/>
        <end position="705"/>
    </location>
</feature>
<evidence type="ECO:0000313" key="5">
    <source>
        <dbReference type="EMBL" id="CAD5126016.1"/>
    </source>
</evidence>
<dbReference type="SUPFAM" id="SSF47473">
    <property type="entry name" value="EF-hand"/>
    <property type="match status" value="1"/>
</dbReference>
<gene>
    <name evidence="5" type="ORF">DGYR_LOCUS13304</name>
</gene>
<dbReference type="PANTHER" id="PTHR46788:SF1">
    <property type="entry name" value="EF-HAND CALCIUM-BINDING DOMAIN-CONTAINING PROTEIN 5"/>
    <property type="match status" value="1"/>
</dbReference>
<dbReference type="EMBL" id="CAJFCJ010000031">
    <property type="protein sequence ID" value="CAD5126016.1"/>
    <property type="molecule type" value="Genomic_DNA"/>
</dbReference>
<keyword evidence="1" id="KW-0106">Calcium</keyword>
<feature type="compositionally biased region" description="Basic and acidic residues" evidence="3">
    <location>
        <begin position="458"/>
        <end position="506"/>
    </location>
</feature>
<evidence type="ECO:0000256" key="2">
    <source>
        <dbReference type="SAM" id="Coils"/>
    </source>
</evidence>
<dbReference type="GO" id="GO:0005509">
    <property type="term" value="F:calcium ion binding"/>
    <property type="evidence" value="ECO:0007669"/>
    <property type="project" value="InterPro"/>
</dbReference>
<proteinExistence type="predicted"/>
<comment type="caution">
    <text evidence="5">The sequence shown here is derived from an EMBL/GenBank/DDBJ whole genome shotgun (WGS) entry which is preliminary data.</text>
</comment>
<dbReference type="Gene3D" id="1.10.238.10">
    <property type="entry name" value="EF-hand"/>
    <property type="match status" value="1"/>
</dbReference>
<dbReference type="AlphaFoldDB" id="A0A7I8WCX3"/>
<feature type="compositionally biased region" description="Basic and acidic residues" evidence="3">
    <location>
        <begin position="400"/>
        <end position="436"/>
    </location>
</feature>
<feature type="compositionally biased region" description="Basic and acidic residues" evidence="3">
    <location>
        <begin position="512"/>
        <end position="541"/>
    </location>
</feature>
<organism evidence="5 6">
    <name type="scientific">Dimorphilus gyrociliatus</name>
    <dbReference type="NCBI Taxonomy" id="2664684"/>
    <lineage>
        <taxon>Eukaryota</taxon>
        <taxon>Metazoa</taxon>
        <taxon>Spiralia</taxon>
        <taxon>Lophotrochozoa</taxon>
        <taxon>Annelida</taxon>
        <taxon>Polychaeta</taxon>
        <taxon>Polychaeta incertae sedis</taxon>
        <taxon>Dinophilidae</taxon>
        <taxon>Dimorphilus</taxon>
    </lineage>
</organism>
<dbReference type="InterPro" id="IPR002048">
    <property type="entry name" value="EF_hand_dom"/>
</dbReference>
<dbReference type="InterPro" id="IPR011992">
    <property type="entry name" value="EF-hand-dom_pair"/>
</dbReference>
<dbReference type="InterPro" id="IPR018247">
    <property type="entry name" value="EF_Hand_1_Ca_BS"/>
</dbReference>
<evidence type="ECO:0000256" key="3">
    <source>
        <dbReference type="SAM" id="MobiDB-lite"/>
    </source>
</evidence>
<dbReference type="PROSITE" id="PS50222">
    <property type="entry name" value="EF_HAND_2"/>
    <property type="match status" value="1"/>
</dbReference>
<dbReference type="CDD" id="cd22968">
    <property type="entry name" value="DD_EFCAB5"/>
    <property type="match status" value="1"/>
</dbReference>
<evidence type="ECO:0000313" key="6">
    <source>
        <dbReference type="Proteomes" id="UP000549394"/>
    </source>
</evidence>